<comment type="caution">
    <text evidence="2">The sequence shown here is derived from an EMBL/GenBank/DDBJ whole genome shotgun (WGS) entry which is preliminary data.</text>
</comment>
<evidence type="ECO:0000313" key="2">
    <source>
        <dbReference type="EMBL" id="KAF0690969.1"/>
    </source>
</evidence>
<dbReference type="AlphaFoldDB" id="A0A6G0VM87"/>
<feature type="non-terminal residue" evidence="2">
    <location>
        <position position="1"/>
    </location>
</feature>
<dbReference type="Pfam" id="PF14291">
    <property type="entry name" value="DUF4371"/>
    <property type="match status" value="1"/>
</dbReference>
<dbReference type="SUPFAM" id="SSF53098">
    <property type="entry name" value="Ribonuclease H-like"/>
    <property type="match status" value="1"/>
</dbReference>
<dbReference type="Proteomes" id="UP000478052">
    <property type="component" value="Unassembled WGS sequence"/>
</dbReference>
<reference evidence="2 3" key="1">
    <citation type="submission" date="2019-08" db="EMBL/GenBank/DDBJ databases">
        <title>Whole genome of Aphis craccivora.</title>
        <authorList>
            <person name="Voronova N.V."/>
            <person name="Shulinski R.S."/>
            <person name="Bandarenka Y.V."/>
            <person name="Zhorov D.G."/>
            <person name="Warner D."/>
        </authorList>
    </citation>
    <scope>NUCLEOTIDE SEQUENCE [LARGE SCALE GENOMIC DNA]</scope>
    <source>
        <strain evidence="2">180601</strain>
        <tissue evidence="2">Whole Body</tissue>
    </source>
</reference>
<dbReference type="OrthoDB" id="6598138at2759"/>
<accession>A0A6G0VM87</accession>
<gene>
    <name evidence="2" type="ORF">FWK35_00033996</name>
</gene>
<dbReference type="InterPro" id="IPR012337">
    <property type="entry name" value="RNaseH-like_sf"/>
</dbReference>
<proteinExistence type="predicted"/>
<protein>
    <submittedName>
        <fullName evidence="2">Zinc finger MYM-type protein 1-like isoform X5</fullName>
    </submittedName>
</protein>
<evidence type="ECO:0000259" key="1">
    <source>
        <dbReference type="Pfam" id="PF14291"/>
    </source>
</evidence>
<sequence>LNLFPWLAYSKIKQGGYCKYCVAFAKYGGIGNQPLGQLVVNPFINYKDALQDFRAHAKKKYHIDAVLDAENFLDIFEKRKLPIIQQIDNDRVIQIQENRKRLVPIIQCILLCGREDISLRGHRDHGQIDTSDDKCNQGNFRAILKYRAKGDNYLKTVLEGPGKRNKYISPGIQNQIIEACNKIILKKIVNKINMSECFSVMADETSDISTTEQLSICVRYVDSNNILNESFLQFFSIHSLTGKDLATSILRGLSDCGIKCEFMYGQGYDGASNMAGEFRGVQKIINDQFPKALYVHCSAHSLNLAVSSSSNIRPIRNCLGIVEKLHVFFNTPKRNNVLQNEIEKADHSSNITTLKRLCATRWVQRYDALNDFCELYPYVVKSLSNITSEWKDTSATDASMLLKSIQDSEFIVSLYV</sequence>
<dbReference type="PANTHER" id="PTHR45749:SF37">
    <property type="entry name" value="OS05G0311600 PROTEIN"/>
    <property type="match status" value="1"/>
</dbReference>
<keyword evidence="3" id="KW-1185">Reference proteome</keyword>
<organism evidence="2 3">
    <name type="scientific">Aphis craccivora</name>
    <name type="common">Cowpea aphid</name>
    <dbReference type="NCBI Taxonomy" id="307492"/>
    <lineage>
        <taxon>Eukaryota</taxon>
        <taxon>Metazoa</taxon>
        <taxon>Ecdysozoa</taxon>
        <taxon>Arthropoda</taxon>
        <taxon>Hexapoda</taxon>
        <taxon>Insecta</taxon>
        <taxon>Pterygota</taxon>
        <taxon>Neoptera</taxon>
        <taxon>Paraneoptera</taxon>
        <taxon>Hemiptera</taxon>
        <taxon>Sternorrhyncha</taxon>
        <taxon>Aphidomorpha</taxon>
        <taxon>Aphidoidea</taxon>
        <taxon>Aphididae</taxon>
        <taxon>Aphidini</taxon>
        <taxon>Aphis</taxon>
        <taxon>Aphis</taxon>
    </lineage>
</organism>
<dbReference type="EMBL" id="VUJU01016092">
    <property type="protein sequence ID" value="KAF0690969.1"/>
    <property type="molecule type" value="Genomic_DNA"/>
</dbReference>
<feature type="non-terminal residue" evidence="2">
    <location>
        <position position="416"/>
    </location>
</feature>
<name>A0A6G0VM87_APHCR</name>
<feature type="domain" description="DUF4371" evidence="1">
    <location>
        <begin position="128"/>
        <end position="280"/>
    </location>
</feature>
<evidence type="ECO:0000313" key="3">
    <source>
        <dbReference type="Proteomes" id="UP000478052"/>
    </source>
</evidence>
<dbReference type="InterPro" id="IPR025398">
    <property type="entry name" value="DUF4371"/>
</dbReference>
<dbReference type="PANTHER" id="PTHR45749">
    <property type="match status" value="1"/>
</dbReference>